<evidence type="ECO:0000256" key="4">
    <source>
        <dbReference type="ARBA" id="ARBA00022640"/>
    </source>
</evidence>
<keyword evidence="13" id="KW-0472">Membrane</keyword>
<protein>
    <recommendedName>
        <fullName evidence="15">Rieske domain-containing protein</fullName>
    </recommendedName>
</protein>
<keyword evidence="17" id="KW-1185">Reference proteome</keyword>
<evidence type="ECO:0000256" key="11">
    <source>
        <dbReference type="ARBA" id="ARBA00023004"/>
    </source>
</evidence>
<keyword evidence="6" id="KW-0001">2Fe-2S</keyword>
<evidence type="ECO:0000256" key="10">
    <source>
        <dbReference type="ARBA" id="ARBA00023002"/>
    </source>
</evidence>
<evidence type="ECO:0000256" key="1">
    <source>
        <dbReference type="ARBA" id="ARBA00004229"/>
    </source>
</evidence>
<keyword evidence="5" id="KW-0812">Transmembrane</keyword>
<dbReference type="Gene3D" id="2.102.10.10">
    <property type="entry name" value="Rieske [2Fe-2S] iron-sulphur domain"/>
    <property type="match status" value="1"/>
</dbReference>
<evidence type="ECO:0000259" key="15">
    <source>
        <dbReference type="PROSITE" id="PS51296"/>
    </source>
</evidence>
<dbReference type="GO" id="GO:0051537">
    <property type="term" value="F:2 iron, 2 sulfur cluster binding"/>
    <property type="evidence" value="ECO:0007669"/>
    <property type="project" value="UniProtKB-KW"/>
</dbReference>
<accession>A0A5N6Q0V1</accession>
<dbReference type="CDD" id="cd03480">
    <property type="entry name" value="Rieske_RO_Alpha_PaO"/>
    <property type="match status" value="1"/>
</dbReference>
<keyword evidence="10" id="KW-0560">Oxidoreductase</keyword>
<evidence type="ECO:0000256" key="6">
    <source>
        <dbReference type="ARBA" id="ARBA00022714"/>
    </source>
</evidence>
<keyword evidence="12" id="KW-0411">Iron-sulfur</keyword>
<feature type="region of interest" description="Disordered" evidence="14">
    <location>
        <begin position="55"/>
        <end position="74"/>
    </location>
</feature>
<dbReference type="EMBL" id="SZYD01000001">
    <property type="protein sequence ID" value="KAD7478265.1"/>
    <property type="molecule type" value="Genomic_DNA"/>
</dbReference>
<dbReference type="AlphaFoldDB" id="A0A5N6Q0V1"/>
<evidence type="ECO:0000313" key="16">
    <source>
        <dbReference type="EMBL" id="KAD7478265.1"/>
    </source>
</evidence>
<evidence type="ECO:0000256" key="8">
    <source>
        <dbReference type="ARBA" id="ARBA00022946"/>
    </source>
</evidence>
<evidence type="ECO:0000256" key="13">
    <source>
        <dbReference type="ARBA" id="ARBA00023136"/>
    </source>
</evidence>
<evidence type="ECO:0000256" key="2">
    <source>
        <dbReference type="ARBA" id="ARBA00004370"/>
    </source>
</evidence>
<keyword evidence="9" id="KW-1133">Transmembrane helix</keyword>
<keyword evidence="8" id="KW-0809">Transit peptide</keyword>
<evidence type="ECO:0000256" key="7">
    <source>
        <dbReference type="ARBA" id="ARBA00022723"/>
    </source>
</evidence>
<dbReference type="SUPFAM" id="SSF55961">
    <property type="entry name" value="Bet v1-like"/>
    <property type="match status" value="1"/>
</dbReference>
<dbReference type="InterPro" id="IPR036922">
    <property type="entry name" value="Rieske_2Fe-2S_sf"/>
</dbReference>
<name>A0A5N6Q0V1_9ASTR</name>
<dbReference type="Proteomes" id="UP000326396">
    <property type="component" value="Linkage Group LG1"/>
</dbReference>
<keyword evidence="11" id="KW-0408">Iron</keyword>
<keyword evidence="3" id="KW-0150">Chloroplast</keyword>
<dbReference type="OrthoDB" id="426882at2759"/>
<dbReference type="PROSITE" id="PS51296">
    <property type="entry name" value="RIESKE"/>
    <property type="match status" value="1"/>
</dbReference>
<dbReference type="InterPro" id="IPR017941">
    <property type="entry name" value="Rieske_2Fe-2S"/>
</dbReference>
<comment type="caution">
    <text evidence="16">The sequence shown here is derived from an EMBL/GenBank/DDBJ whole genome shotgun (WGS) entry which is preliminary data.</text>
</comment>
<comment type="subcellular location">
    <subcellularLocation>
        <location evidence="2">Membrane</location>
    </subcellularLocation>
    <subcellularLocation>
        <location evidence="1">Plastid</location>
        <location evidence="1">Chloroplast</location>
    </subcellularLocation>
</comment>
<dbReference type="Pfam" id="PF08417">
    <property type="entry name" value="PaO"/>
    <property type="match status" value="1"/>
</dbReference>
<gene>
    <name evidence="16" type="ORF">E3N88_01401</name>
</gene>
<keyword evidence="4" id="KW-0934">Plastid</keyword>
<dbReference type="PANTHER" id="PTHR21266:SF32">
    <property type="entry name" value="CHOLESTEROL 7-DESATURASE NVD"/>
    <property type="match status" value="1"/>
</dbReference>
<dbReference type="InterPro" id="IPR050584">
    <property type="entry name" value="Cholesterol_7-desaturase"/>
</dbReference>
<feature type="domain" description="Rieske" evidence="15">
    <location>
        <begin position="87"/>
        <end position="196"/>
    </location>
</feature>
<dbReference type="Pfam" id="PF00355">
    <property type="entry name" value="Rieske"/>
    <property type="match status" value="1"/>
</dbReference>
<evidence type="ECO:0000256" key="3">
    <source>
        <dbReference type="ARBA" id="ARBA00022528"/>
    </source>
</evidence>
<sequence length="564" mass="64713">MEALQARSPVPPPSLIRHRSFKRVSSLSFSPKNFNSPLIRLIQFKKPKFKNLTAISSSVSTEPTSPPEKETETLDQDEQFDWFSQWYALMPLCDLDKRAPLGKKVMGLDVVMWWDKNDNAWKVFDDMCPHRLAPLSEGRIDQWGRLQCVYHGWCFSGSGDCKLIPQAPRDGPPVHTFKKACVAVYPSTVQNGILWFWPSTDPQYKDILTKKKPPYIPELDDPSFTFQMFNRDIPYGHENFIKNLHHFISKHKQFSYLFYNCLTCISFTVKLDREGGRPLEINVRKIDKNGFTAHQQNGQWNFVPPCLFHGIVTIGGNPNESDESAKGKLAQKPQRQALLVFVCMPVSAGSSRLIFASPRNFAVWMDRVVPRWIYHINQNLIIDSDLYLLHVEVKQNPPVSDLKSCIQPVFERFLNQQEKKVMEADPRDWQKLCFVPTKSDANVVAFRKWLKKYSGGQINWGNNFDRSLPPTPPREQLMDRYWSHVVNCSSCNAAYKGLNALEVSLQVFSVASVAIVAATKQGMISVAARNTLVAAAILCFVGSKWLSHFIYKNFRYHDFNHAFR</sequence>
<evidence type="ECO:0000256" key="14">
    <source>
        <dbReference type="SAM" id="MobiDB-lite"/>
    </source>
</evidence>
<evidence type="ECO:0000313" key="17">
    <source>
        <dbReference type="Proteomes" id="UP000326396"/>
    </source>
</evidence>
<evidence type="ECO:0000256" key="9">
    <source>
        <dbReference type="ARBA" id="ARBA00022989"/>
    </source>
</evidence>
<dbReference type="GO" id="GO:0016020">
    <property type="term" value="C:membrane"/>
    <property type="evidence" value="ECO:0007669"/>
    <property type="project" value="UniProtKB-SubCell"/>
</dbReference>
<dbReference type="InterPro" id="IPR013626">
    <property type="entry name" value="PaO"/>
</dbReference>
<dbReference type="GO" id="GO:0009507">
    <property type="term" value="C:chloroplast"/>
    <property type="evidence" value="ECO:0007669"/>
    <property type="project" value="UniProtKB-SubCell"/>
</dbReference>
<reference evidence="16 17" key="1">
    <citation type="submission" date="2019-05" db="EMBL/GenBank/DDBJ databases">
        <title>Mikania micrantha, genome provides insights into the molecular mechanism of rapid growth.</title>
        <authorList>
            <person name="Liu B."/>
        </authorList>
    </citation>
    <scope>NUCLEOTIDE SEQUENCE [LARGE SCALE GENOMIC DNA]</scope>
    <source>
        <strain evidence="16">NLD-2019</strain>
        <tissue evidence="16">Leaf</tissue>
    </source>
</reference>
<dbReference type="PANTHER" id="PTHR21266">
    <property type="entry name" value="IRON-SULFUR DOMAIN CONTAINING PROTEIN"/>
    <property type="match status" value="1"/>
</dbReference>
<dbReference type="GO" id="GO:0010277">
    <property type="term" value="F:chlorophyllide a oxygenase activity"/>
    <property type="evidence" value="ECO:0007669"/>
    <property type="project" value="InterPro"/>
</dbReference>
<evidence type="ECO:0000256" key="5">
    <source>
        <dbReference type="ARBA" id="ARBA00022692"/>
    </source>
</evidence>
<evidence type="ECO:0000256" key="12">
    <source>
        <dbReference type="ARBA" id="ARBA00023014"/>
    </source>
</evidence>
<proteinExistence type="predicted"/>
<dbReference type="GO" id="GO:0046872">
    <property type="term" value="F:metal ion binding"/>
    <property type="evidence" value="ECO:0007669"/>
    <property type="project" value="UniProtKB-KW"/>
</dbReference>
<dbReference type="SUPFAM" id="SSF50022">
    <property type="entry name" value="ISP domain"/>
    <property type="match status" value="1"/>
</dbReference>
<organism evidence="16 17">
    <name type="scientific">Mikania micrantha</name>
    <name type="common">bitter vine</name>
    <dbReference type="NCBI Taxonomy" id="192012"/>
    <lineage>
        <taxon>Eukaryota</taxon>
        <taxon>Viridiplantae</taxon>
        <taxon>Streptophyta</taxon>
        <taxon>Embryophyta</taxon>
        <taxon>Tracheophyta</taxon>
        <taxon>Spermatophyta</taxon>
        <taxon>Magnoliopsida</taxon>
        <taxon>eudicotyledons</taxon>
        <taxon>Gunneridae</taxon>
        <taxon>Pentapetalae</taxon>
        <taxon>asterids</taxon>
        <taxon>campanulids</taxon>
        <taxon>Asterales</taxon>
        <taxon>Asteraceae</taxon>
        <taxon>Asteroideae</taxon>
        <taxon>Heliantheae alliance</taxon>
        <taxon>Eupatorieae</taxon>
        <taxon>Mikania</taxon>
    </lineage>
</organism>
<keyword evidence="7" id="KW-0479">Metal-binding</keyword>